<sequence>MFAAPPVVTAQVHAPIPETLWKAGRREGILEGPVFDAHGNLYVVNVPYGQIFKITPQRDVSLALEYDGEPNGLKIGRDACIYIADHSKGLLKFDPASGKLDTVLAGAMYEPFRGLNDLTFNSAGDLFFTDQGESDLRRPDGRVWVLRANGTVELVLDGIPSPNGLVVTPDDRFLYLAVTRANAVWRVPLRRKGGVGRVGTWIQLSGGTGPDGLALDKQGNLYIAHAGMGSVWVFDERGRPRLEVQCPQGAMTTNIALGGPQGQDLYITEAHSHSVLTASVAVPPTGA</sequence>
<feature type="active site" description="Proton donor/acceptor" evidence="1">
    <location>
        <position position="211"/>
    </location>
</feature>
<accession>A0A261SKE3</accession>
<dbReference type="SUPFAM" id="SSF63829">
    <property type="entry name" value="Calcium-dependent phosphotriesterase"/>
    <property type="match status" value="1"/>
</dbReference>
<evidence type="ECO:0000313" key="5">
    <source>
        <dbReference type="Proteomes" id="UP000216020"/>
    </source>
</evidence>
<evidence type="ECO:0000256" key="2">
    <source>
        <dbReference type="PIRSR" id="PIRSR605511-2"/>
    </source>
</evidence>
<dbReference type="PANTHER" id="PTHR47572:SF5">
    <property type="entry name" value="BLR2277 PROTEIN"/>
    <property type="match status" value="1"/>
</dbReference>
<dbReference type="RefSeq" id="WP_094851966.1">
    <property type="nucleotide sequence ID" value="NZ_NEVM01000001.1"/>
</dbReference>
<dbReference type="PANTHER" id="PTHR47572">
    <property type="entry name" value="LIPOPROTEIN-RELATED"/>
    <property type="match status" value="1"/>
</dbReference>
<dbReference type="GO" id="GO:0046872">
    <property type="term" value="F:metal ion binding"/>
    <property type="evidence" value="ECO:0007669"/>
    <property type="project" value="UniProtKB-KW"/>
</dbReference>
<dbReference type="Pfam" id="PF08450">
    <property type="entry name" value="SGL"/>
    <property type="match status" value="1"/>
</dbReference>
<protein>
    <recommendedName>
        <fullName evidence="3">SMP-30/Gluconolactonase/LRE-like region domain-containing protein</fullName>
    </recommendedName>
</protein>
<organism evidence="4 5">
    <name type="scientific">Bordetella genomosp. 10</name>
    <dbReference type="NCBI Taxonomy" id="1416804"/>
    <lineage>
        <taxon>Bacteria</taxon>
        <taxon>Pseudomonadati</taxon>
        <taxon>Pseudomonadota</taxon>
        <taxon>Betaproteobacteria</taxon>
        <taxon>Burkholderiales</taxon>
        <taxon>Alcaligenaceae</taxon>
        <taxon>Bordetella</taxon>
    </lineage>
</organism>
<evidence type="ECO:0000259" key="3">
    <source>
        <dbReference type="Pfam" id="PF08450"/>
    </source>
</evidence>
<dbReference type="OrthoDB" id="502821at2"/>
<feature type="binding site" evidence="2">
    <location>
        <position position="116"/>
    </location>
    <ligand>
        <name>substrate</name>
    </ligand>
</feature>
<keyword evidence="5" id="KW-1185">Reference proteome</keyword>
<name>A0A261SKE3_9BORD</name>
<comment type="cofactor">
    <cofactor evidence="2">
        <name>Zn(2+)</name>
        <dbReference type="ChEBI" id="CHEBI:29105"/>
    </cofactor>
    <text evidence="2">Binds 1 divalent metal cation per subunit.</text>
</comment>
<dbReference type="InterPro" id="IPR051262">
    <property type="entry name" value="SMP-30/CGR1_Lactonase"/>
</dbReference>
<evidence type="ECO:0000313" key="4">
    <source>
        <dbReference type="EMBL" id="OZI37866.1"/>
    </source>
</evidence>
<dbReference type="InterPro" id="IPR013658">
    <property type="entry name" value="SGL"/>
</dbReference>
<feature type="binding site" evidence="2">
    <location>
        <position position="211"/>
    </location>
    <ligand>
        <name>a divalent metal cation</name>
        <dbReference type="ChEBI" id="CHEBI:60240"/>
    </ligand>
</feature>
<reference evidence="5" key="1">
    <citation type="submission" date="2017-05" db="EMBL/GenBank/DDBJ databases">
        <title>Complete and WGS of Bordetella genogroups.</title>
        <authorList>
            <person name="Spilker T."/>
            <person name="Lipuma J."/>
        </authorList>
    </citation>
    <scope>NUCLEOTIDE SEQUENCE [LARGE SCALE GENOMIC DNA]</scope>
    <source>
        <strain evidence="5">AU16122</strain>
    </source>
</reference>
<gene>
    <name evidence="4" type="ORF">CAL29_05725</name>
</gene>
<dbReference type="InterPro" id="IPR005511">
    <property type="entry name" value="SMP-30"/>
</dbReference>
<evidence type="ECO:0000256" key="1">
    <source>
        <dbReference type="PIRSR" id="PIRSR605511-1"/>
    </source>
</evidence>
<keyword evidence="2" id="KW-0862">Zinc</keyword>
<dbReference type="PRINTS" id="PR01790">
    <property type="entry name" value="SMP30FAMILY"/>
</dbReference>
<dbReference type="Proteomes" id="UP000216020">
    <property type="component" value="Unassembled WGS sequence"/>
</dbReference>
<dbReference type="EMBL" id="NEVM01000001">
    <property type="protein sequence ID" value="OZI37866.1"/>
    <property type="molecule type" value="Genomic_DNA"/>
</dbReference>
<feature type="domain" description="SMP-30/Gluconolactonase/LRE-like region" evidence="3">
    <location>
        <begin position="31"/>
        <end position="271"/>
    </location>
</feature>
<dbReference type="Gene3D" id="2.120.10.30">
    <property type="entry name" value="TolB, C-terminal domain"/>
    <property type="match status" value="1"/>
</dbReference>
<dbReference type="InterPro" id="IPR011042">
    <property type="entry name" value="6-blade_b-propeller_TolB-like"/>
</dbReference>
<feature type="binding site" evidence="2">
    <location>
        <position position="31"/>
    </location>
    <ligand>
        <name>a divalent metal cation</name>
        <dbReference type="ChEBI" id="CHEBI:60240"/>
    </ligand>
</feature>
<keyword evidence="2" id="KW-0479">Metal-binding</keyword>
<comment type="caution">
    <text evidence="4">The sequence shown here is derived from an EMBL/GenBank/DDBJ whole genome shotgun (WGS) entry which is preliminary data.</text>
</comment>
<dbReference type="AlphaFoldDB" id="A0A261SKE3"/>
<feature type="binding site" evidence="2">
    <location>
        <position position="163"/>
    </location>
    <ligand>
        <name>a divalent metal cation</name>
        <dbReference type="ChEBI" id="CHEBI:60240"/>
    </ligand>
</feature>
<proteinExistence type="predicted"/>